<name>A0A2N5EG92_9GAMM</name>
<dbReference type="Proteomes" id="UP000234240">
    <property type="component" value="Unassembled WGS sequence"/>
</dbReference>
<keyword evidence="3" id="KW-0946">Virion</keyword>
<dbReference type="Pfam" id="PF05229">
    <property type="entry name" value="SCPU"/>
    <property type="match status" value="1"/>
</dbReference>
<gene>
    <name evidence="3" type="ORF">CYR55_01475</name>
</gene>
<sequence>MRWTIPAGLTAIALLLTPSAGADTGVDDLSKSQAFTLSATLVNGCVLGSGSADVTTFGTLSFGTISSLDVPVDAVSSQGTGSIVLKCTPGAPVTLALGNGNNVSGSISAGRRMINTATSETLAYQLYQNAARTTVWGNGSNGGTTLVLSATGAVQEYKIYARVLTASAMPSAGNYSDSVLVTVTY</sequence>
<evidence type="ECO:0000259" key="2">
    <source>
        <dbReference type="Pfam" id="PF05229"/>
    </source>
</evidence>
<keyword evidence="1" id="KW-0732">Signal</keyword>
<feature type="domain" description="Spore coat protein U/FanG" evidence="2">
    <location>
        <begin position="33"/>
        <end position="182"/>
    </location>
</feature>
<protein>
    <submittedName>
        <fullName evidence="3">Spore coat protein U</fullName>
    </submittedName>
</protein>
<dbReference type="InterPro" id="IPR053167">
    <property type="entry name" value="Spore_coat_component"/>
</dbReference>
<dbReference type="RefSeq" id="WP_101814390.1">
    <property type="nucleotide sequence ID" value="NZ_PJZF01000001.1"/>
</dbReference>
<comment type="caution">
    <text evidence="3">The sequence shown here is derived from an EMBL/GenBank/DDBJ whole genome shotgun (WGS) entry which is preliminary data.</text>
</comment>
<keyword evidence="4" id="KW-1185">Reference proteome</keyword>
<organism evidence="3 4">
    <name type="scientific">Chimaeribacter californicus</name>
    <dbReference type="NCBI Taxonomy" id="2060067"/>
    <lineage>
        <taxon>Bacteria</taxon>
        <taxon>Pseudomonadati</taxon>
        <taxon>Pseudomonadota</taxon>
        <taxon>Gammaproteobacteria</taxon>
        <taxon>Enterobacterales</taxon>
        <taxon>Yersiniaceae</taxon>
        <taxon>Chimaeribacter</taxon>
    </lineage>
</organism>
<dbReference type="SMART" id="SM00972">
    <property type="entry name" value="SCPU"/>
    <property type="match status" value="1"/>
</dbReference>
<dbReference type="PANTHER" id="PTHR37089:SF3">
    <property type="entry name" value="EXPORTED PROTEIN"/>
    <property type="match status" value="1"/>
</dbReference>
<evidence type="ECO:0000256" key="1">
    <source>
        <dbReference type="SAM" id="SignalP"/>
    </source>
</evidence>
<accession>A0A2N5EG92</accession>
<dbReference type="PANTHER" id="PTHR37089">
    <property type="entry name" value="PROTEIN U-RELATED"/>
    <property type="match status" value="1"/>
</dbReference>
<evidence type="ECO:0000313" key="4">
    <source>
        <dbReference type="Proteomes" id="UP000234240"/>
    </source>
</evidence>
<dbReference type="OrthoDB" id="8588792at2"/>
<feature type="signal peptide" evidence="1">
    <location>
        <begin position="1"/>
        <end position="22"/>
    </location>
</feature>
<dbReference type="EMBL" id="PJZF01000001">
    <property type="protein sequence ID" value="PLR41535.1"/>
    <property type="molecule type" value="Genomic_DNA"/>
</dbReference>
<evidence type="ECO:0000313" key="3">
    <source>
        <dbReference type="EMBL" id="PLR41535.1"/>
    </source>
</evidence>
<dbReference type="InterPro" id="IPR007893">
    <property type="entry name" value="Spore_coat_U/FanG"/>
</dbReference>
<proteinExistence type="predicted"/>
<dbReference type="AlphaFoldDB" id="A0A2N5EG92"/>
<feature type="chain" id="PRO_5014710730" evidence="1">
    <location>
        <begin position="23"/>
        <end position="185"/>
    </location>
</feature>
<reference evidence="3 4" key="1">
    <citation type="submission" date="2017-12" db="EMBL/GenBank/DDBJ databases">
        <title>Characterization of six clinical isolates of Enterochimera gen. nov., a novel genus of the Yersiniaciae family and the three species Enterochimera arupensis sp. nov., Enterochimera coloradensis sp. nov, and Enterochimera californica sp. nov.</title>
        <authorList>
            <person name="Rossi A."/>
            <person name="Fisher M."/>
        </authorList>
    </citation>
    <scope>NUCLEOTIDE SEQUENCE [LARGE SCALE GENOMIC DNA]</scope>
    <source>
        <strain evidence="4">2015-Iso6</strain>
    </source>
</reference>
<keyword evidence="3" id="KW-0167">Capsid protein</keyword>